<protein>
    <submittedName>
        <fullName evidence="1">Uncharacterized protein</fullName>
    </submittedName>
</protein>
<evidence type="ECO:0000313" key="1">
    <source>
        <dbReference type="EMBL" id="CVK20939.1"/>
    </source>
</evidence>
<comment type="caution">
    <text evidence="1">The sequence shown here is derived from an EMBL/GenBank/DDBJ whole genome shotgun (WGS) entry which is preliminary data.</text>
</comment>
<gene>
    <name evidence="1" type="ORF">SSPH_03611</name>
</gene>
<sequence length="116" mass="12923">MRHVMPPDVKPGRNVFGFEDFHQVICVLQRFFLPGPLPGTDNHRAAAELIEKPGVCQIGKIVNRTIIINVIVHKIAHTEAQIIDAAQSDGCIKNAGILQRKFRAWKAPRLQPVVIS</sequence>
<keyword evidence="2" id="KW-1185">Reference proteome</keyword>
<proteinExistence type="predicted"/>
<evidence type="ECO:0000313" key="2">
    <source>
        <dbReference type="Proteomes" id="UP000245702"/>
    </source>
</evidence>
<accession>A0ABM9W702</accession>
<dbReference type="EMBL" id="FCOW01000025">
    <property type="protein sequence ID" value="CVK20939.1"/>
    <property type="molecule type" value="Genomic_DNA"/>
</dbReference>
<organism evidence="1 2">
    <name type="scientific">Sporomusa sphaeroides DSM 2875</name>
    <dbReference type="NCBI Taxonomy" id="1337886"/>
    <lineage>
        <taxon>Bacteria</taxon>
        <taxon>Bacillati</taxon>
        <taxon>Bacillota</taxon>
        <taxon>Negativicutes</taxon>
        <taxon>Selenomonadales</taxon>
        <taxon>Sporomusaceae</taxon>
        <taxon>Sporomusa</taxon>
    </lineage>
</organism>
<name>A0ABM9W702_9FIRM</name>
<dbReference type="Proteomes" id="UP000245702">
    <property type="component" value="Unassembled WGS sequence"/>
</dbReference>
<reference evidence="1 2" key="1">
    <citation type="submission" date="2016-01" db="EMBL/GenBank/DDBJ databases">
        <authorList>
            <person name="Brown R."/>
        </authorList>
    </citation>
    <scope>NUCLEOTIDE SEQUENCE [LARGE SCALE GENOMIC DNA]</scope>
    <source>
        <strain evidence="1">Sporomusa sphaeroides DSM 2875</strain>
    </source>
</reference>